<sequence>MKWYIKLILPALVLVLWEAAAVLMNNAYILPRVENVLAVFLTPFADLYGCGSLMENSWVSIYRVTLGFIIACLIAVPLGIILGRYSVLEQFADSLIQILRPIPPMAWVPLSLAWFGLGLAPILFIIVIGCIFPILVNTIDGVKRVKKSWVETARIYQANERQIITKVIVPAAGPAIWNGLRVGFGIAWMSVVAAEMMPGTVSGLGYLIMYTYNWGQVQMVIAGMIAIGIIGIVMDQFFQYVLRKKFAWEVLDK</sequence>
<evidence type="ECO:0000256" key="4">
    <source>
        <dbReference type="ARBA" id="ARBA00022692"/>
    </source>
</evidence>
<dbReference type="CDD" id="cd06261">
    <property type="entry name" value="TM_PBP2"/>
    <property type="match status" value="1"/>
</dbReference>
<feature type="transmembrane region" description="Helical" evidence="7">
    <location>
        <begin position="186"/>
        <end position="208"/>
    </location>
</feature>
<keyword evidence="6 7" id="KW-0472">Membrane</keyword>
<dbReference type="Gene3D" id="1.10.3720.10">
    <property type="entry name" value="MetI-like"/>
    <property type="match status" value="1"/>
</dbReference>
<dbReference type="SUPFAM" id="SSF161098">
    <property type="entry name" value="MetI-like"/>
    <property type="match status" value="1"/>
</dbReference>
<dbReference type="PANTHER" id="PTHR30151">
    <property type="entry name" value="ALKANE SULFONATE ABC TRANSPORTER-RELATED, MEMBRANE SUBUNIT"/>
    <property type="match status" value="1"/>
</dbReference>
<dbReference type="InterPro" id="IPR035906">
    <property type="entry name" value="MetI-like_sf"/>
</dbReference>
<organism evidence="9">
    <name type="scientific">bioreactor metagenome</name>
    <dbReference type="NCBI Taxonomy" id="1076179"/>
    <lineage>
        <taxon>unclassified sequences</taxon>
        <taxon>metagenomes</taxon>
        <taxon>ecological metagenomes</taxon>
    </lineage>
</organism>
<comment type="subcellular location">
    <subcellularLocation>
        <location evidence="1">Cell membrane</location>
        <topology evidence="1">Multi-pass membrane protein</topology>
    </subcellularLocation>
</comment>
<comment type="caution">
    <text evidence="9">The sequence shown here is derived from an EMBL/GenBank/DDBJ whole genome shotgun (WGS) entry which is preliminary data.</text>
</comment>
<feature type="transmembrane region" description="Helical" evidence="7">
    <location>
        <begin position="214"/>
        <end position="234"/>
    </location>
</feature>
<feature type="transmembrane region" description="Helical" evidence="7">
    <location>
        <begin position="37"/>
        <end position="54"/>
    </location>
</feature>
<accession>A0A644UW99</accession>
<evidence type="ECO:0000256" key="7">
    <source>
        <dbReference type="SAM" id="Phobius"/>
    </source>
</evidence>
<evidence type="ECO:0000256" key="2">
    <source>
        <dbReference type="ARBA" id="ARBA00022448"/>
    </source>
</evidence>
<gene>
    <name evidence="9" type="primary">ssuC_12</name>
    <name evidence="9" type="ORF">SDC9_29242</name>
</gene>
<dbReference type="InterPro" id="IPR000515">
    <property type="entry name" value="MetI-like"/>
</dbReference>
<keyword evidence="4 7" id="KW-0812">Transmembrane</keyword>
<evidence type="ECO:0000313" key="9">
    <source>
        <dbReference type="EMBL" id="MPL83290.1"/>
    </source>
</evidence>
<dbReference type="EMBL" id="VSSQ01000174">
    <property type="protein sequence ID" value="MPL83290.1"/>
    <property type="molecule type" value="Genomic_DNA"/>
</dbReference>
<dbReference type="PANTHER" id="PTHR30151:SF0">
    <property type="entry name" value="ABC TRANSPORTER PERMEASE PROTEIN MJ0413-RELATED"/>
    <property type="match status" value="1"/>
</dbReference>
<dbReference type="FunFam" id="1.10.3720.10:FF:000003">
    <property type="entry name" value="Aliphatic sulfonate ABC transporter permease"/>
    <property type="match status" value="1"/>
</dbReference>
<protein>
    <submittedName>
        <fullName evidence="9">Putative aliphatic sulfonates transport permease protein SsuC</fullName>
    </submittedName>
</protein>
<keyword evidence="3" id="KW-1003">Cell membrane</keyword>
<evidence type="ECO:0000259" key="8">
    <source>
        <dbReference type="PROSITE" id="PS50928"/>
    </source>
</evidence>
<keyword evidence="5 7" id="KW-1133">Transmembrane helix</keyword>
<feature type="transmembrane region" description="Helical" evidence="7">
    <location>
        <begin position="66"/>
        <end position="87"/>
    </location>
</feature>
<feature type="domain" description="ABC transmembrane type-1" evidence="8">
    <location>
        <begin position="57"/>
        <end position="238"/>
    </location>
</feature>
<name>A0A644UW99_9ZZZZ</name>
<evidence type="ECO:0000256" key="5">
    <source>
        <dbReference type="ARBA" id="ARBA00022989"/>
    </source>
</evidence>
<dbReference type="Pfam" id="PF00528">
    <property type="entry name" value="BPD_transp_1"/>
    <property type="match status" value="1"/>
</dbReference>
<dbReference type="AlphaFoldDB" id="A0A644UW99"/>
<evidence type="ECO:0000256" key="6">
    <source>
        <dbReference type="ARBA" id="ARBA00023136"/>
    </source>
</evidence>
<dbReference type="PROSITE" id="PS50928">
    <property type="entry name" value="ABC_TM1"/>
    <property type="match status" value="1"/>
</dbReference>
<dbReference type="GO" id="GO:0055085">
    <property type="term" value="P:transmembrane transport"/>
    <property type="evidence" value="ECO:0007669"/>
    <property type="project" value="InterPro"/>
</dbReference>
<reference evidence="9" key="1">
    <citation type="submission" date="2019-08" db="EMBL/GenBank/DDBJ databases">
        <authorList>
            <person name="Kucharzyk K."/>
            <person name="Murdoch R.W."/>
            <person name="Higgins S."/>
            <person name="Loffler F."/>
        </authorList>
    </citation>
    <scope>NUCLEOTIDE SEQUENCE</scope>
</reference>
<evidence type="ECO:0000256" key="3">
    <source>
        <dbReference type="ARBA" id="ARBA00022475"/>
    </source>
</evidence>
<evidence type="ECO:0000256" key="1">
    <source>
        <dbReference type="ARBA" id="ARBA00004651"/>
    </source>
</evidence>
<dbReference type="GO" id="GO:0005886">
    <property type="term" value="C:plasma membrane"/>
    <property type="evidence" value="ECO:0007669"/>
    <property type="project" value="UniProtKB-SubCell"/>
</dbReference>
<keyword evidence="2" id="KW-0813">Transport</keyword>
<feature type="transmembrane region" description="Helical" evidence="7">
    <location>
        <begin position="107"/>
        <end position="136"/>
    </location>
</feature>
<proteinExistence type="predicted"/>